<evidence type="ECO:0000256" key="4">
    <source>
        <dbReference type="ARBA" id="ARBA00022553"/>
    </source>
</evidence>
<dbReference type="SUPFAM" id="SSF56801">
    <property type="entry name" value="Acetyl-CoA synthetase-like"/>
    <property type="match status" value="1"/>
</dbReference>
<evidence type="ECO:0000256" key="1">
    <source>
        <dbReference type="ARBA" id="ARBA00001957"/>
    </source>
</evidence>
<dbReference type="InterPro" id="IPR001242">
    <property type="entry name" value="Condensation_dom"/>
</dbReference>
<name>A0A0J8TVQ6_9MYCO</name>
<feature type="domain" description="Carrier" evidence="5">
    <location>
        <begin position="129"/>
        <end position="204"/>
    </location>
</feature>
<dbReference type="InterPro" id="IPR045851">
    <property type="entry name" value="AMP-bd_C_sf"/>
</dbReference>
<evidence type="ECO:0000256" key="3">
    <source>
        <dbReference type="ARBA" id="ARBA00022450"/>
    </source>
</evidence>
<proteinExistence type="inferred from homology"/>
<dbReference type="Proteomes" id="UP000037594">
    <property type="component" value="Unassembled WGS sequence"/>
</dbReference>
<dbReference type="Gene3D" id="1.10.1200.10">
    <property type="entry name" value="ACP-like"/>
    <property type="match status" value="1"/>
</dbReference>
<dbReference type="Gene3D" id="3.30.559.10">
    <property type="entry name" value="Chloramphenicol acetyltransferase-like domain"/>
    <property type="match status" value="1"/>
</dbReference>
<dbReference type="PROSITE" id="PS50075">
    <property type="entry name" value="CARRIER"/>
    <property type="match status" value="1"/>
</dbReference>
<evidence type="ECO:0000313" key="6">
    <source>
        <dbReference type="EMBL" id="KMV13518.1"/>
    </source>
</evidence>
<evidence type="ECO:0000256" key="2">
    <source>
        <dbReference type="ARBA" id="ARBA00006432"/>
    </source>
</evidence>
<dbReference type="Gene3D" id="2.30.38.10">
    <property type="entry name" value="Luciferase, Domain 3"/>
    <property type="match status" value="1"/>
</dbReference>
<keyword evidence="4" id="KW-0597">Phosphoprotein</keyword>
<dbReference type="AlphaFoldDB" id="A0A0J8TVQ6"/>
<dbReference type="InterPro" id="IPR009081">
    <property type="entry name" value="PP-bd_ACP"/>
</dbReference>
<dbReference type="EMBL" id="LFOD01000104">
    <property type="protein sequence ID" value="KMV13518.1"/>
    <property type="molecule type" value="Genomic_DNA"/>
</dbReference>
<comment type="cofactor">
    <cofactor evidence="1">
        <name>pantetheine 4'-phosphate</name>
        <dbReference type="ChEBI" id="CHEBI:47942"/>
    </cofactor>
</comment>
<dbReference type="InterPro" id="IPR006162">
    <property type="entry name" value="Ppantetheine_attach_site"/>
</dbReference>
<dbReference type="GO" id="GO:0003824">
    <property type="term" value="F:catalytic activity"/>
    <property type="evidence" value="ECO:0007669"/>
    <property type="project" value="InterPro"/>
</dbReference>
<protein>
    <submittedName>
        <fullName evidence="6">Peptide synthetase</fullName>
    </submittedName>
</protein>
<dbReference type="InterPro" id="IPR023213">
    <property type="entry name" value="CAT-like_dom_sf"/>
</dbReference>
<comment type="caution">
    <text evidence="6">The sequence shown here is derived from an EMBL/GenBank/DDBJ whole genome shotgun (WGS) entry which is preliminary data.</text>
</comment>
<dbReference type="Gene3D" id="3.30.300.30">
    <property type="match status" value="1"/>
</dbReference>
<comment type="similarity">
    <text evidence="2">Belongs to the ATP-dependent AMP-binding enzyme family.</text>
</comment>
<dbReference type="GO" id="GO:0043041">
    <property type="term" value="P:amino acid activation for nonribosomal peptide biosynthetic process"/>
    <property type="evidence" value="ECO:0007669"/>
    <property type="project" value="TreeGrafter"/>
</dbReference>
<dbReference type="FunFam" id="3.30.559.10:FF:000012">
    <property type="entry name" value="Non-ribosomal peptide synthetase"/>
    <property type="match status" value="1"/>
</dbReference>
<keyword evidence="3" id="KW-0596">Phosphopantetheine</keyword>
<dbReference type="GO" id="GO:0031177">
    <property type="term" value="F:phosphopantetheine binding"/>
    <property type="evidence" value="ECO:0007669"/>
    <property type="project" value="InterPro"/>
</dbReference>
<dbReference type="SUPFAM" id="SSF47336">
    <property type="entry name" value="ACP-like"/>
    <property type="match status" value="1"/>
</dbReference>
<dbReference type="InterPro" id="IPR025110">
    <property type="entry name" value="AMP-bd_C"/>
</dbReference>
<dbReference type="SUPFAM" id="SSF52777">
    <property type="entry name" value="CoA-dependent acyltransferases"/>
    <property type="match status" value="2"/>
</dbReference>
<dbReference type="GO" id="GO:0044550">
    <property type="term" value="P:secondary metabolite biosynthetic process"/>
    <property type="evidence" value="ECO:0007669"/>
    <property type="project" value="TreeGrafter"/>
</dbReference>
<evidence type="ECO:0000259" key="5">
    <source>
        <dbReference type="PROSITE" id="PS50075"/>
    </source>
</evidence>
<dbReference type="FunFam" id="1.10.1200.10:FF:000005">
    <property type="entry name" value="Nonribosomal peptide synthetase 1"/>
    <property type="match status" value="1"/>
</dbReference>
<evidence type="ECO:0000313" key="7">
    <source>
        <dbReference type="Proteomes" id="UP000037594"/>
    </source>
</evidence>
<dbReference type="GO" id="GO:0008610">
    <property type="term" value="P:lipid biosynthetic process"/>
    <property type="evidence" value="ECO:0007669"/>
    <property type="project" value="UniProtKB-ARBA"/>
</dbReference>
<dbReference type="Pfam" id="PF00550">
    <property type="entry name" value="PP-binding"/>
    <property type="match status" value="1"/>
</dbReference>
<feature type="non-terminal residue" evidence="6">
    <location>
        <position position="1"/>
    </location>
</feature>
<dbReference type="InterPro" id="IPR020806">
    <property type="entry name" value="PKS_PP-bd"/>
</dbReference>
<dbReference type="PROSITE" id="PS00012">
    <property type="entry name" value="PHOSPHOPANTETHEINE"/>
    <property type="match status" value="1"/>
</dbReference>
<organism evidence="6 7">
    <name type="scientific">Mycolicibacterium conceptionense</name>
    <dbReference type="NCBI Taxonomy" id="451644"/>
    <lineage>
        <taxon>Bacteria</taxon>
        <taxon>Bacillati</taxon>
        <taxon>Actinomycetota</taxon>
        <taxon>Actinomycetes</taxon>
        <taxon>Mycobacteriales</taxon>
        <taxon>Mycobacteriaceae</taxon>
        <taxon>Mycolicibacterium</taxon>
    </lineage>
</organism>
<dbReference type="FunFam" id="3.30.300.30:FF:000010">
    <property type="entry name" value="Enterobactin synthetase component F"/>
    <property type="match status" value="1"/>
</dbReference>
<accession>A0A0J8TVQ6</accession>
<dbReference type="SMART" id="SM01294">
    <property type="entry name" value="PKS_PP_betabranch"/>
    <property type="match status" value="1"/>
</dbReference>
<dbReference type="InterPro" id="IPR036736">
    <property type="entry name" value="ACP-like_sf"/>
</dbReference>
<dbReference type="Gene3D" id="3.30.559.30">
    <property type="entry name" value="Nonribosomal peptide synthetase, condensation domain"/>
    <property type="match status" value="1"/>
</dbReference>
<feature type="non-terminal residue" evidence="6">
    <location>
        <position position="518"/>
    </location>
</feature>
<sequence length="518" mass="56478">RTGDVVRWGADGQLQYLGRVDEQVKIRGYRIELGEVQAVLAALDGVRQAVVVVREDRAGDKRLVGYITELSRGAVNAGEMRSLLAQRIPGYMVPAAVVILETLPLTVNGKLDKKALPAPDYSDSERYRAPTTAVEEILVGVYAQVLGLPQVGIDDSFFELGGDSLSAMRLIAAINTSLDVELAVRTLFDAPTVAELAPRIGAGTGGLPALTARPRPAVVPLSYAQNRMWFLNRLQGEVATYNMPTAYRITGDLDTEALRAALADVVCRHESLRTLFPAVDGVPRQVVVPEEDADFGWRIIGAQDWSVDRLTEAVSAEVGHTFDLTNEIPLRATLFQLADREHVLVAVVHHIAADGWSIGPLVRDLGMAYAARCVGQAPDWMPLPVQYVDYTLWQREHLGELADAASPIAAQVEYWERQLSGLPELLELPTDRPYPPVADYRGSSVAIDWPPEMQQQVARVAREHNATSFMVVQAALALLLGQLSASTDVAVGFPIAGRRDPALDELVGFFVNTLVLRV</sequence>
<gene>
    <name evidence="6" type="ORF">ACT17_34765</name>
</gene>
<dbReference type="SMART" id="SM00823">
    <property type="entry name" value="PKS_PP"/>
    <property type="match status" value="1"/>
</dbReference>
<dbReference type="GO" id="GO:0005829">
    <property type="term" value="C:cytosol"/>
    <property type="evidence" value="ECO:0007669"/>
    <property type="project" value="TreeGrafter"/>
</dbReference>
<dbReference type="RefSeq" id="WP_048896646.1">
    <property type="nucleotide sequence ID" value="NZ_LFOD01000104.1"/>
</dbReference>
<reference evidence="6 7" key="1">
    <citation type="submission" date="2015-06" db="EMBL/GenBank/DDBJ databases">
        <title>Genome sequence of Mycobacterium conceptionense strain MLE.</title>
        <authorList>
            <person name="Greninger A.L."/>
            <person name="Cunningham G."/>
            <person name="Chiu C.Y."/>
            <person name="Miller S."/>
        </authorList>
    </citation>
    <scope>NUCLEOTIDE SEQUENCE [LARGE SCALE GENOMIC DNA]</scope>
    <source>
        <strain evidence="6 7">MLE</strain>
    </source>
</reference>
<dbReference type="PANTHER" id="PTHR45527">
    <property type="entry name" value="NONRIBOSOMAL PEPTIDE SYNTHETASE"/>
    <property type="match status" value="1"/>
</dbReference>
<dbReference type="Pfam" id="PF13193">
    <property type="entry name" value="AMP-binding_C"/>
    <property type="match status" value="1"/>
</dbReference>
<dbReference type="PANTHER" id="PTHR45527:SF1">
    <property type="entry name" value="FATTY ACID SYNTHASE"/>
    <property type="match status" value="1"/>
</dbReference>
<dbReference type="Pfam" id="PF00668">
    <property type="entry name" value="Condensation"/>
    <property type="match status" value="1"/>
</dbReference>